<dbReference type="Proteomes" id="UP000887097">
    <property type="component" value="Unassembled WGS sequence"/>
</dbReference>
<organism evidence="3 4">
    <name type="scientific">Xylanibacter ruminicola</name>
    <name type="common">Prevotella ruminicola</name>
    <dbReference type="NCBI Taxonomy" id="839"/>
    <lineage>
        <taxon>Bacteria</taxon>
        <taxon>Pseudomonadati</taxon>
        <taxon>Bacteroidota</taxon>
        <taxon>Bacteroidia</taxon>
        <taxon>Bacteroidales</taxon>
        <taxon>Prevotellaceae</taxon>
        <taxon>Xylanibacter</taxon>
    </lineage>
</organism>
<evidence type="ECO:0008006" key="5">
    <source>
        <dbReference type="Google" id="ProtNLM"/>
    </source>
</evidence>
<comment type="caution">
    <text evidence="3">The sequence shown here is derived from an EMBL/GenBank/DDBJ whole genome shotgun (WGS) entry which is preliminary data.</text>
</comment>
<sequence>MRNCNAIFLTLALSLLIIACENKSRQTEPVACDNPSVLEQHTPDTTSSIQDKLPKTETSTSISFSSSHFHKLSSYDIMRGFDPASEDDMGDNGISRYMENNDDKGWD</sequence>
<feature type="region of interest" description="Disordered" evidence="1">
    <location>
        <begin position="81"/>
        <end position="107"/>
    </location>
</feature>
<dbReference type="RefSeq" id="WP_143040157.1">
    <property type="nucleotide sequence ID" value="NZ_BPTT01000001.1"/>
</dbReference>
<evidence type="ECO:0000313" key="3">
    <source>
        <dbReference type="EMBL" id="GJG32939.1"/>
    </source>
</evidence>
<gene>
    <name evidence="3" type="ORF">PRMUPPPA20_10480</name>
</gene>
<accession>A0AA37I242</accession>
<evidence type="ECO:0000256" key="1">
    <source>
        <dbReference type="SAM" id="MobiDB-lite"/>
    </source>
</evidence>
<dbReference type="PROSITE" id="PS51257">
    <property type="entry name" value="PROKAR_LIPOPROTEIN"/>
    <property type="match status" value="1"/>
</dbReference>
<name>A0AA37I242_XYLRU</name>
<feature type="region of interest" description="Disordered" evidence="1">
    <location>
        <begin position="28"/>
        <end position="68"/>
    </location>
</feature>
<reference evidence="3" key="1">
    <citation type="submission" date="2021-08" db="EMBL/GenBank/DDBJ databases">
        <title>Prevotella lacticifex sp. nov., isolated from rumen of cow.</title>
        <authorList>
            <person name="Shinkai T."/>
            <person name="Ikeyama N."/>
            <person name="Kumagai M."/>
            <person name="Ohmori H."/>
            <person name="Sakamoto M."/>
            <person name="Ohkuma M."/>
            <person name="Mitsumori M."/>
        </authorList>
    </citation>
    <scope>NUCLEOTIDE SEQUENCE</scope>
    <source>
        <strain evidence="3">JCM 8259</strain>
    </source>
</reference>
<feature type="chain" id="PRO_5041416864" description="Lipoprotein" evidence="2">
    <location>
        <begin position="20"/>
        <end position="107"/>
    </location>
</feature>
<protein>
    <recommendedName>
        <fullName evidence="5">Lipoprotein</fullName>
    </recommendedName>
</protein>
<keyword evidence="2" id="KW-0732">Signal</keyword>
<evidence type="ECO:0000256" key="2">
    <source>
        <dbReference type="SAM" id="SignalP"/>
    </source>
</evidence>
<proteinExistence type="predicted"/>
<dbReference type="AlphaFoldDB" id="A0AA37I242"/>
<feature type="compositionally biased region" description="Polar residues" evidence="1">
    <location>
        <begin position="37"/>
        <end position="50"/>
    </location>
</feature>
<feature type="compositionally biased region" description="Low complexity" evidence="1">
    <location>
        <begin position="58"/>
        <end position="67"/>
    </location>
</feature>
<evidence type="ECO:0000313" key="4">
    <source>
        <dbReference type="Proteomes" id="UP000887097"/>
    </source>
</evidence>
<dbReference type="GeneID" id="41344852"/>
<dbReference type="EMBL" id="BPTT01000001">
    <property type="protein sequence ID" value="GJG32939.1"/>
    <property type="molecule type" value="Genomic_DNA"/>
</dbReference>
<feature type="signal peptide" evidence="2">
    <location>
        <begin position="1"/>
        <end position="19"/>
    </location>
</feature>